<feature type="transmembrane region" description="Helical" evidence="1">
    <location>
        <begin position="33"/>
        <end position="50"/>
    </location>
</feature>
<evidence type="ECO:0000256" key="1">
    <source>
        <dbReference type="SAM" id="Phobius"/>
    </source>
</evidence>
<dbReference type="Proteomes" id="UP001500665">
    <property type="component" value="Unassembled WGS sequence"/>
</dbReference>
<keyword evidence="1" id="KW-1133">Transmembrane helix</keyword>
<feature type="transmembrane region" description="Helical" evidence="1">
    <location>
        <begin position="98"/>
        <end position="117"/>
    </location>
</feature>
<protein>
    <submittedName>
        <fullName evidence="2">Uncharacterized protein</fullName>
    </submittedName>
</protein>
<reference evidence="2 3" key="1">
    <citation type="journal article" date="2019" name="Int. J. Syst. Evol. Microbiol.">
        <title>The Global Catalogue of Microorganisms (GCM) 10K type strain sequencing project: providing services to taxonomists for standard genome sequencing and annotation.</title>
        <authorList>
            <consortium name="The Broad Institute Genomics Platform"/>
            <consortium name="The Broad Institute Genome Sequencing Center for Infectious Disease"/>
            <person name="Wu L."/>
            <person name="Ma J."/>
        </authorList>
    </citation>
    <scope>NUCLEOTIDE SEQUENCE [LARGE SCALE GENOMIC DNA]</scope>
    <source>
        <strain evidence="2 3">JCM 10696</strain>
    </source>
</reference>
<accession>A0ABN1R7P4</accession>
<comment type="caution">
    <text evidence="2">The sequence shown here is derived from an EMBL/GenBank/DDBJ whole genome shotgun (WGS) entry which is preliminary data.</text>
</comment>
<feature type="transmembrane region" description="Helical" evidence="1">
    <location>
        <begin position="149"/>
        <end position="170"/>
    </location>
</feature>
<evidence type="ECO:0000313" key="2">
    <source>
        <dbReference type="EMBL" id="GAA0953069.1"/>
    </source>
</evidence>
<organism evidence="2 3">
    <name type="scientific">Actinocorallia libanotica</name>
    <dbReference type="NCBI Taxonomy" id="46162"/>
    <lineage>
        <taxon>Bacteria</taxon>
        <taxon>Bacillati</taxon>
        <taxon>Actinomycetota</taxon>
        <taxon>Actinomycetes</taxon>
        <taxon>Streptosporangiales</taxon>
        <taxon>Thermomonosporaceae</taxon>
        <taxon>Actinocorallia</taxon>
    </lineage>
</organism>
<sequence length="179" mass="17492">MSPDRLGLLIGAAFGLVWVEVNAGAAPSPVDLVLRVIGALAFAGILAALLRAGGPRPDGGAGRPGFGRGYWLVVAAEAVAFVGGNALLNGPLDLPDGVLAWIAVVVGVHFVALAKVWREPSIGWVGGGVALLGLIGLGMAVAGAPQEGIALTAGVGTGAVLLGGCGWAALRGPRVPAAG</sequence>
<keyword evidence="1" id="KW-0812">Transmembrane</keyword>
<feature type="transmembrane region" description="Helical" evidence="1">
    <location>
        <begin position="124"/>
        <end position="143"/>
    </location>
</feature>
<keyword evidence="1" id="KW-0472">Membrane</keyword>
<keyword evidence="3" id="KW-1185">Reference proteome</keyword>
<name>A0ABN1R7P4_9ACTN</name>
<evidence type="ECO:0000313" key="3">
    <source>
        <dbReference type="Proteomes" id="UP001500665"/>
    </source>
</evidence>
<gene>
    <name evidence="2" type="ORF">GCM10009550_34600</name>
</gene>
<dbReference type="EMBL" id="BAAAHH010000013">
    <property type="protein sequence ID" value="GAA0953069.1"/>
    <property type="molecule type" value="Genomic_DNA"/>
</dbReference>
<proteinExistence type="predicted"/>
<dbReference type="RefSeq" id="WP_344241856.1">
    <property type="nucleotide sequence ID" value="NZ_BAAAHH010000013.1"/>
</dbReference>
<feature type="transmembrane region" description="Helical" evidence="1">
    <location>
        <begin position="70"/>
        <end position="92"/>
    </location>
</feature>